<dbReference type="EMBL" id="PZQS01000013">
    <property type="protein sequence ID" value="PVD19284.1"/>
    <property type="molecule type" value="Genomic_DNA"/>
</dbReference>
<dbReference type="Pfam" id="PF05705">
    <property type="entry name" value="DUF829"/>
    <property type="match status" value="1"/>
</dbReference>
<accession>A0A2T7NDN1</accession>
<protein>
    <submittedName>
        <fullName evidence="1">Uncharacterized protein</fullName>
    </submittedName>
</protein>
<dbReference type="GO" id="GO:0017171">
    <property type="term" value="F:serine hydrolase activity"/>
    <property type="evidence" value="ECO:0007669"/>
    <property type="project" value="TreeGrafter"/>
</dbReference>
<dbReference type="PANTHER" id="PTHR20908">
    <property type="entry name" value="LD15586P"/>
    <property type="match status" value="1"/>
</dbReference>
<proteinExistence type="predicted"/>
<comment type="caution">
    <text evidence="1">The sequence shown here is derived from an EMBL/GenBank/DDBJ whole genome shotgun (WGS) entry which is preliminary data.</text>
</comment>
<name>A0A2T7NDN1_POMCA</name>
<dbReference type="OrthoDB" id="77878at2759"/>
<evidence type="ECO:0000313" key="2">
    <source>
        <dbReference type="Proteomes" id="UP000245119"/>
    </source>
</evidence>
<keyword evidence="2" id="KW-1185">Reference proteome</keyword>
<dbReference type="PANTHER" id="PTHR20908:SF4">
    <property type="entry name" value="SI:DKEY-5I3.5"/>
    <property type="match status" value="1"/>
</dbReference>
<sequence>MTSPVESLKVLLKESIVLIQSDMSKSLLARFGSRIYCIARVSTRTHVKRFYATELEKTNSGKSFSTTSDKVKQLKVKKTLISSHLQLHEIDYSEKVRDINYGKRMAPLVIIFNWLSAKPTAVQKYSALYHSIGLDVLNVQGNLGSFLWPPFGYKIALELYEYLKEHQAPHRQYFIHAFSLGAYIYTIALEQAARKPEESGHFRNHVLGQIFDSIVIGTYDNMSQGIAQILPQNKAFQLAVLKTLDLYYRITHRTTKDTYDRLVKCFKDEPLCVPTLIFYSRDDPMCCADTMDTMLALWRSQQPDFPYESVSWPQSRHVAHLREHPEEYLAAWTKLMSRLQLA</sequence>
<dbReference type="SUPFAM" id="SSF53474">
    <property type="entry name" value="alpha/beta-Hydrolases"/>
    <property type="match status" value="1"/>
</dbReference>
<dbReference type="InterPro" id="IPR029058">
    <property type="entry name" value="AB_hydrolase_fold"/>
</dbReference>
<dbReference type="AlphaFoldDB" id="A0A2T7NDN1"/>
<gene>
    <name evidence="1" type="ORF">C0Q70_19770</name>
</gene>
<reference evidence="1 2" key="1">
    <citation type="submission" date="2018-04" db="EMBL/GenBank/DDBJ databases">
        <title>The genome of golden apple snail Pomacea canaliculata provides insight into stress tolerance and invasive adaptation.</title>
        <authorList>
            <person name="Liu C."/>
            <person name="Liu B."/>
            <person name="Ren Y."/>
            <person name="Zhang Y."/>
            <person name="Wang H."/>
            <person name="Li S."/>
            <person name="Jiang F."/>
            <person name="Yin L."/>
            <person name="Zhang G."/>
            <person name="Qian W."/>
            <person name="Fan W."/>
        </authorList>
    </citation>
    <scope>NUCLEOTIDE SEQUENCE [LARGE SCALE GENOMIC DNA]</scope>
    <source>
        <strain evidence="1">SZHN2017</strain>
        <tissue evidence="1">Muscle</tissue>
    </source>
</reference>
<dbReference type="Gene3D" id="3.40.50.1820">
    <property type="entry name" value="alpha/beta hydrolase"/>
    <property type="match status" value="1"/>
</dbReference>
<organism evidence="1 2">
    <name type="scientific">Pomacea canaliculata</name>
    <name type="common">Golden apple snail</name>
    <dbReference type="NCBI Taxonomy" id="400727"/>
    <lineage>
        <taxon>Eukaryota</taxon>
        <taxon>Metazoa</taxon>
        <taxon>Spiralia</taxon>
        <taxon>Lophotrochozoa</taxon>
        <taxon>Mollusca</taxon>
        <taxon>Gastropoda</taxon>
        <taxon>Caenogastropoda</taxon>
        <taxon>Architaenioglossa</taxon>
        <taxon>Ampullarioidea</taxon>
        <taxon>Ampullariidae</taxon>
        <taxon>Pomacea</taxon>
    </lineage>
</organism>
<evidence type="ECO:0000313" key="1">
    <source>
        <dbReference type="EMBL" id="PVD19284.1"/>
    </source>
</evidence>
<dbReference type="InterPro" id="IPR008547">
    <property type="entry name" value="DUF829_TMEM53"/>
</dbReference>
<dbReference type="Proteomes" id="UP000245119">
    <property type="component" value="Linkage Group LG13"/>
</dbReference>